<dbReference type="InterPro" id="IPR011990">
    <property type="entry name" value="TPR-like_helical_dom_sf"/>
</dbReference>
<dbReference type="Pfam" id="PF13432">
    <property type="entry name" value="TPR_16"/>
    <property type="match status" value="2"/>
</dbReference>
<dbReference type="InterPro" id="IPR051685">
    <property type="entry name" value="Ycf3/AcsC/BcsC/TPR_MFPF"/>
</dbReference>
<feature type="region of interest" description="Disordered" evidence="4">
    <location>
        <begin position="18"/>
        <end position="55"/>
    </location>
</feature>
<evidence type="ECO:0000256" key="4">
    <source>
        <dbReference type="SAM" id="MobiDB-lite"/>
    </source>
</evidence>
<dbReference type="Proteomes" id="UP000010472">
    <property type="component" value="Chromosome"/>
</dbReference>
<evidence type="ECO:0000313" key="6">
    <source>
        <dbReference type="Proteomes" id="UP000010472"/>
    </source>
</evidence>
<name>K9W4Y5_9CYAN</name>
<dbReference type="eggNOG" id="COG0457">
    <property type="taxonomic scope" value="Bacteria"/>
</dbReference>
<feature type="repeat" description="TPR" evidence="3">
    <location>
        <begin position="308"/>
        <end position="341"/>
    </location>
</feature>
<dbReference type="InterPro" id="IPR019734">
    <property type="entry name" value="TPR_rpt"/>
</dbReference>
<evidence type="ECO:0000256" key="3">
    <source>
        <dbReference type="PROSITE-ProRule" id="PRU00339"/>
    </source>
</evidence>
<reference evidence="5 6" key="1">
    <citation type="submission" date="2012-06" db="EMBL/GenBank/DDBJ databases">
        <title>Finished chromosome of genome of Crinalium epipsammum PCC 9333.</title>
        <authorList>
            <consortium name="US DOE Joint Genome Institute"/>
            <person name="Gugger M."/>
            <person name="Coursin T."/>
            <person name="Rippka R."/>
            <person name="Tandeau De Marsac N."/>
            <person name="Huntemann M."/>
            <person name="Wei C.-L."/>
            <person name="Han J."/>
            <person name="Detter J.C."/>
            <person name="Han C."/>
            <person name="Tapia R."/>
            <person name="Davenport K."/>
            <person name="Daligault H."/>
            <person name="Erkkila T."/>
            <person name="Gu W."/>
            <person name="Munk A.C.C."/>
            <person name="Teshima H."/>
            <person name="Xu Y."/>
            <person name="Chain P."/>
            <person name="Chen A."/>
            <person name="Krypides N."/>
            <person name="Mavromatis K."/>
            <person name="Markowitz V."/>
            <person name="Szeto E."/>
            <person name="Ivanova N."/>
            <person name="Mikhailova N."/>
            <person name="Ovchinnikova G."/>
            <person name="Pagani I."/>
            <person name="Pati A."/>
            <person name="Goodwin L."/>
            <person name="Peters L."/>
            <person name="Pitluck S."/>
            <person name="Woyke T."/>
            <person name="Kerfeld C."/>
        </authorList>
    </citation>
    <scope>NUCLEOTIDE SEQUENCE [LARGE SCALE GENOMIC DNA]</scope>
    <source>
        <strain evidence="5 6">PCC 9333</strain>
    </source>
</reference>
<dbReference type="SMART" id="SM00028">
    <property type="entry name" value="TPR"/>
    <property type="match status" value="7"/>
</dbReference>
<dbReference type="Pfam" id="PF00515">
    <property type="entry name" value="TPR_1"/>
    <property type="match status" value="1"/>
</dbReference>
<keyword evidence="2 3" id="KW-0802">TPR repeat</keyword>
<feature type="repeat" description="TPR" evidence="3">
    <location>
        <begin position="240"/>
        <end position="273"/>
    </location>
</feature>
<dbReference type="PROSITE" id="PS50005">
    <property type="entry name" value="TPR"/>
    <property type="match status" value="6"/>
</dbReference>
<dbReference type="PANTHER" id="PTHR44943">
    <property type="entry name" value="CELLULOSE SYNTHASE OPERON PROTEIN C"/>
    <property type="match status" value="1"/>
</dbReference>
<accession>K9W4Y5</accession>
<keyword evidence="6" id="KW-1185">Reference proteome</keyword>
<protein>
    <submittedName>
        <fullName evidence="5">Tetratricopeptide TPR_1 repeat-containing protein</fullName>
    </submittedName>
</protein>
<dbReference type="PANTHER" id="PTHR44943:SF8">
    <property type="entry name" value="TPR REPEAT-CONTAINING PROTEIN MJ0263"/>
    <property type="match status" value="1"/>
</dbReference>
<dbReference type="Gene3D" id="1.25.40.10">
    <property type="entry name" value="Tetratricopeptide repeat domain"/>
    <property type="match status" value="4"/>
</dbReference>
<keyword evidence="1" id="KW-0677">Repeat</keyword>
<gene>
    <name evidence="5" type="ORF">Cri9333_4474</name>
</gene>
<feature type="repeat" description="TPR" evidence="3">
    <location>
        <begin position="172"/>
        <end position="205"/>
    </location>
</feature>
<dbReference type="EMBL" id="CP003620">
    <property type="protein sequence ID" value="AFZ15256.1"/>
    <property type="molecule type" value="Genomic_DNA"/>
</dbReference>
<sequence length="564" mass="64378">MLRRIWQWLKQLFRRLGKSTPPQSANSPNTPHQASQTTGRQPQLPTVNGDARGSQPLDNAEYENIFMQILDGVEQGWSCGNIKGFLIAKNVKESALVEWLREFGKKLLEIPEPNQELVRRMLGLGKLRCGELSQVADEIVSQILIPPKAKVSENDGADAVNKNEGDYQVTEAEYWFEQGKQQFDAGDFEGALASYDQAVHIKPDYYKAWHNRGFALDNLERFEGALASYDQAVHIKSDFYNAWHNRGVVLANLERFEDAIASFDQAVHIKPDFYNAWMELGAVLVNLERFEEALASFDQAVDIKPDDHHAWLNRGSALFTLEQFEEALASFDQVVDIKPDDYQAWYSRGMTLFRLERFEEALASFDQVVDIKPDEHHAWYSRGIALDNLERFEKAIESFDQAVDIKPDDYQAWVGRGIAAFNSVACNYLLASRSTIAKQNSDLNQRGYPGAFASYQEGLKHCHQHTHPEGWGELHHAIGEAHYFRGNQDQNPRSYYRKAVTEYNLALETLTEDDFPELHLEVLQDLIKAYLGLGRTGKAQELKRRGTDLLQSENLKRSNWSKKS</sequence>
<dbReference type="AlphaFoldDB" id="K9W4Y5"/>
<feature type="repeat" description="TPR" evidence="3">
    <location>
        <begin position="376"/>
        <end position="409"/>
    </location>
</feature>
<evidence type="ECO:0000313" key="5">
    <source>
        <dbReference type="EMBL" id="AFZ15256.1"/>
    </source>
</evidence>
<dbReference type="PROSITE" id="PS50293">
    <property type="entry name" value="TPR_REGION"/>
    <property type="match status" value="5"/>
</dbReference>
<dbReference type="PATRIC" id="fig|1173022.3.peg.4834"/>
<organism evidence="5 6">
    <name type="scientific">Crinalium epipsammum PCC 9333</name>
    <dbReference type="NCBI Taxonomy" id="1173022"/>
    <lineage>
        <taxon>Bacteria</taxon>
        <taxon>Bacillati</taxon>
        <taxon>Cyanobacteriota</taxon>
        <taxon>Cyanophyceae</taxon>
        <taxon>Gomontiellales</taxon>
        <taxon>Gomontiellaceae</taxon>
        <taxon>Crinalium</taxon>
    </lineage>
</organism>
<evidence type="ECO:0000256" key="2">
    <source>
        <dbReference type="ARBA" id="ARBA00022803"/>
    </source>
</evidence>
<dbReference type="STRING" id="1173022.Cri9333_4474"/>
<evidence type="ECO:0000256" key="1">
    <source>
        <dbReference type="ARBA" id="ARBA00022737"/>
    </source>
</evidence>
<feature type="repeat" description="TPR" evidence="3">
    <location>
        <begin position="274"/>
        <end position="307"/>
    </location>
</feature>
<dbReference type="RefSeq" id="WP_015205347.1">
    <property type="nucleotide sequence ID" value="NC_019753.1"/>
</dbReference>
<dbReference type="SUPFAM" id="SSF48452">
    <property type="entry name" value="TPR-like"/>
    <property type="match status" value="2"/>
</dbReference>
<proteinExistence type="predicted"/>
<feature type="compositionally biased region" description="Polar residues" evidence="4">
    <location>
        <begin position="20"/>
        <end position="46"/>
    </location>
</feature>
<dbReference type="Pfam" id="PF13414">
    <property type="entry name" value="TPR_11"/>
    <property type="match status" value="1"/>
</dbReference>
<dbReference type="KEGG" id="cep:Cri9333_4474"/>
<dbReference type="HOGENOM" id="CLU_003728_15_0_3"/>
<feature type="repeat" description="TPR" evidence="3">
    <location>
        <begin position="342"/>
        <end position="375"/>
    </location>
</feature>